<keyword evidence="5" id="KW-1185">Reference proteome</keyword>
<comment type="caution">
    <text evidence="2">The sequence shown here is derived from an EMBL/GenBank/DDBJ whole genome shotgun (WGS) entry which is preliminary data.</text>
</comment>
<dbReference type="Pfam" id="PF18812">
    <property type="entry name" value="PBECR3"/>
    <property type="match status" value="1"/>
</dbReference>
<gene>
    <name evidence="2" type="ORF">CU635_23070</name>
    <name evidence="3" type="ORF">CVD25_22770</name>
</gene>
<feature type="domain" description="Phage-Barnase-EndoU-ColicinE5/D-RelE like nuclease 3" evidence="1">
    <location>
        <begin position="2"/>
        <end position="62"/>
    </location>
</feature>
<organism evidence="2 4">
    <name type="scientific">Bacillus canaveralius</name>
    <dbReference type="NCBI Taxonomy" id="1403243"/>
    <lineage>
        <taxon>Bacteria</taxon>
        <taxon>Bacillati</taxon>
        <taxon>Bacillota</taxon>
        <taxon>Bacilli</taxon>
        <taxon>Bacillales</taxon>
        <taxon>Bacillaceae</taxon>
        <taxon>Bacillus</taxon>
    </lineage>
</organism>
<dbReference type="Proteomes" id="UP000235114">
    <property type="component" value="Unassembled WGS sequence"/>
</dbReference>
<dbReference type="EMBL" id="PGVD01000106">
    <property type="protein sequence ID" value="PLR88308.1"/>
    <property type="molecule type" value="Genomic_DNA"/>
</dbReference>
<dbReference type="Proteomes" id="UP000234951">
    <property type="component" value="Unassembled WGS sequence"/>
</dbReference>
<protein>
    <recommendedName>
        <fullName evidence="1">Phage-Barnase-EndoU-ColicinE5/D-RelE like nuclease 3 domain-containing protein</fullName>
    </recommendedName>
</protein>
<evidence type="ECO:0000313" key="4">
    <source>
        <dbReference type="Proteomes" id="UP000234951"/>
    </source>
</evidence>
<dbReference type="AlphaFoldDB" id="A0A2N5GFD0"/>
<evidence type="ECO:0000259" key="1">
    <source>
        <dbReference type="Pfam" id="PF18812"/>
    </source>
</evidence>
<sequence length="80" mass="8997">MKYYQDIPAVISNPDYAGQNPKEPGTVELYKAMSDHCLLAIKMSPTTGLFLGSFYTLNNGQKKVAGRLRTGRIYPFSFFK</sequence>
<reference evidence="2 4" key="1">
    <citation type="submission" date="2017-11" db="EMBL/GenBank/DDBJ databases">
        <title>Comparitive Functional Genomics of Dry Heat Resistant strains isolated from the Viking Spacecraft.</title>
        <authorList>
            <person name="Seuylemezian A."/>
            <person name="Cooper K."/>
            <person name="Vaishampayan P."/>
        </authorList>
    </citation>
    <scope>NUCLEOTIDE SEQUENCE [LARGE SCALE GENOMIC DNA]</scope>
    <source>
        <strain evidence="2 4">M4.6</strain>
    </source>
</reference>
<reference evidence="3 5" key="2">
    <citation type="submission" date="2017-12" db="EMBL/GenBank/DDBJ databases">
        <title>Comparative Functional Genomics of Dry Heat Resistant strains isolated from the Viking Spacecraft.</title>
        <authorList>
            <person name="Seuylemezian A."/>
            <person name="Cooper K."/>
            <person name="Vaishampayan P."/>
        </authorList>
    </citation>
    <scope>NUCLEOTIDE SEQUENCE [LARGE SCALE GENOMIC DNA]</scope>
    <source>
        <strain evidence="3 5">ATCC 29669</strain>
    </source>
</reference>
<name>A0A2N5GFD0_9BACI</name>
<evidence type="ECO:0000313" key="3">
    <source>
        <dbReference type="EMBL" id="PLR88308.1"/>
    </source>
</evidence>
<proteinExistence type="predicted"/>
<dbReference type="InterPro" id="IPR041301">
    <property type="entry name" value="PBECR3"/>
</dbReference>
<dbReference type="OrthoDB" id="1701313at2"/>
<accession>A0A2N5GFD0</accession>
<evidence type="ECO:0000313" key="2">
    <source>
        <dbReference type="EMBL" id="PLR79484.1"/>
    </source>
</evidence>
<dbReference type="RefSeq" id="WP_101579669.1">
    <property type="nucleotide sequence ID" value="NZ_PGVA01000102.1"/>
</dbReference>
<dbReference type="EMBL" id="PGVA01000102">
    <property type="protein sequence ID" value="PLR79484.1"/>
    <property type="molecule type" value="Genomic_DNA"/>
</dbReference>
<evidence type="ECO:0000313" key="5">
    <source>
        <dbReference type="Proteomes" id="UP000235114"/>
    </source>
</evidence>